<dbReference type="SUPFAM" id="SSF103370">
    <property type="entry name" value="NinB"/>
    <property type="match status" value="1"/>
</dbReference>
<reference evidence="1" key="1">
    <citation type="submission" date="2020-05" db="EMBL/GenBank/DDBJ databases">
        <authorList>
            <person name="Chiriac C."/>
            <person name="Salcher M."/>
            <person name="Ghai R."/>
            <person name="Kavagutti S V."/>
        </authorList>
    </citation>
    <scope>NUCLEOTIDE SEQUENCE</scope>
</reference>
<accession>A0A6J7WYJ8</accession>
<proteinExistence type="predicted"/>
<gene>
    <name evidence="1" type="ORF">UFOVP368_56</name>
</gene>
<organism evidence="1">
    <name type="scientific">uncultured Caudovirales phage</name>
    <dbReference type="NCBI Taxonomy" id="2100421"/>
    <lineage>
        <taxon>Viruses</taxon>
        <taxon>Duplodnaviria</taxon>
        <taxon>Heunggongvirae</taxon>
        <taxon>Uroviricota</taxon>
        <taxon>Caudoviricetes</taxon>
        <taxon>Peduoviridae</taxon>
        <taxon>Maltschvirus</taxon>
        <taxon>Maltschvirus maltsch</taxon>
    </lineage>
</organism>
<dbReference type="Gene3D" id="1.10.3790.10">
    <property type="entry name" value="NinB"/>
    <property type="match status" value="1"/>
</dbReference>
<sequence>MPSRVIRAPDDLAALGRLLFALERPFTVEWRKGADRSHAQNRLMWEWAGQFASQMGDRNAGEVQAEWKLTIGVPILRAENDAFRLFYDKALKPLAYPEKLAAMEYVPVTSQMTVPQMRAFMDAIQRQGAEQGVSLTDPEAAR</sequence>
<dbReference type="EMBL" id="LR798303">
    <property type="protein sequence ID" value="CAB5223091.1"/>
    <property type="molecule type" value="Genomic_DNA"/>
</dbReference>
<evidence type="ECO:0000313" key="1">
    <source>
        <dbReference type="EMBL" id="CAB5223091.1"/>
    </source>
</evidence>
<protein>
    <submittedName>
        <fullName evidence="1">Uncharacterized protein</fullName>
    </submittedName>
</protein>
<dbReference type="InterPro" id="IPR036619">
    <property type="entry name" value="NinB_sf"/>
</dbReference>
<name>A0A6J7WYJ8_9CAUD</name>